<evidence type="ECO:0008006" key="3">
    <source>
        <dbReference type="Google" id="ProtNLM"/>
    </source>
</evidence>
<dbReference type="OrthoDB" id="1524444at2"/>
<comment type="caution">
    <text evidence="1">The sequence shown here is derived from an EMBL/GenBank/DDBJ whole genome shotgun (WGS) entry which is preliminary data.</text>
</comment>
<keyword evidence="2" id="KW-1185">Reference proteome</keyword>
<proteinExistence type="predicted"/>
<evidence type="ECO:0000313" key="2">
    <source>
        <dbReference type="Proteomes" id="UP000289734"/>
    </source>
</evidence>
<evidence type="ECO:0000313" key="1">
    <source>
        <dbReference type="EMBL" id="RXR30586.1"/>
    </source>
</evidence>
<dbReference type="RefSeq" id="WP_129464944.1">
    <property type="nucleotide sequence ID" value="NZ_JACSXZ010000001.1"/>
</dbReference>
<reference evidence="2" key="1">
    <citation type="submission" date="2019-01" db="EMBL/GenBank/DDBJ databases">
        <title>Cytophagaceae bacterium strain CAR-16.</title>
        <authorList>
            <person name="Chen W.-M."/>
        </authorList>
    </citation>
    <scope>NUCLEOTIDE SEQUENCE [LARGE SCALE GENOMIC DNA]</scope>
    <source>
        <strain evidence="2">ICH-30</strain>
    </source>
</reference>
<gene>
    <name evidence="1" type="ORF">EQG68_11005</name>
</gene>
<dbReference type="EMBL" id="SBKQ01000011">
    <property type="protein sequence ID" value="RXR30586.1"/>
    <property type="molecule type" value="Genomic_DNA"/>
</dbReference>
<dbReference type="PROSITE" id="PS51257">
    <property type="entry name" value="PROKAR_LIPOPROTEIN"/>
    <property type="match status" value="1"/>
</dbReference>
<protein>
    <recommendedName>
        <fullName evidence="3">Collagen-like protein</fullName>
    </recommendedName>
</protein>
<dbReference type="Proteomes" id="UP000289734">
    <property type="component" value="Unassembled WGS sequence"/>
</dbReference>
<organism evidence="1 2">
    <name type="scientific">Flavobacterium piscinae</name>
    <dbReference type="NCBI Taxonomy" id="2506424"/>
    <lineage>
        <taxon>Bacteria</taxon>
        <taxon>Pseudomonadati</taxon>
        <taxon>Bacteroidota</taxon>
        <taxon>Flavobacteriia</taxon>
        <taxon>Flavobacteriales</taxon>
        <taxon>Flavobacteriaceae</taxon>
        <taxon>Flavobacterium</taxon>
    </lineage>
</organism>
<sequence length="171" mass="19290">MKKITFILVLIGMITLQSCEGPEGPPGRDGFTVEAEVIEVGNVNFTPQNNFEFQIFLNPPILPADKILIYRLIDVDGGQDVWKLCPEYVFFNDGTLSHAYNYDFTRSDVLFYMEGFDLAGLSPAVRTNQIFRVVIIPGYGSNFRMDFSNYDQVMAMLGLSEANVKPIEARQ</sequence>
<name>A0A4V1N415_9FLAO</name>
<accession>A0A4V1N415</accession>
<dbReference type="AlphaFoldDB" id="A0A4V1N415"/>